<protein>
    <submittedName>
        <fullName evidence="4">Polymerase, nucleotidyl transferase domain-containing protein</fullName>
    </submittedName>
</protein>
<evidence type="ECO:0000259" key="3">
    <source>
        <dbReference type="Pfam" id="PF26180"/>
    </source>
</evidence>
<evidence type="ECO:0000256" key="1">
    <source>
        <dbReference type="SAM" id="MobiDB-lite"/>
    </source>
</evidence>
<gene>
    <name evidence="4" type="ORF">CTI12_AA347290</name>
</gene>
<dbReference type="CDD" id="cd05402">
    <property type="entry name" value="NT_PAP_TUTase"/>
    <property type="match status" value="1"/>
</dbReference>
<dbReference type="AlphaFoldDB" id="A0A2U1MSB8"/>
<dbReference type="GO" id="GO:0016740">
    <property type="term" value="F:transferase activity"/>
    <property type="evidence" value="ECO:0007669"/>
    <property type="project" value="UniProtKB-KW"/>
</dbReference>
<dbReference type="Proteomes" id="UP000245207">
    <property type="component" value="Unassembled WGS sequence"/>
</dbReference>
<feature type="domain" description="PAP/OAS1 substrate-binding-related" evidence="3">
    <location>
        <begin position="149"/>
        <end position="336"/>
    </location>
</feature>
<accession>A0A2U1MSB8</accession>
<dbReference type="PANTHER" id="PTHR45979:SF17">
    <property type="entry name" value="POLYMERASE, NUCLEOTIDYL TRANSFERASE DOMAIN-CONTAINING PROTEIN-RELATED"/>
    <property type="match status" value="1"/>
</dbReference>
<evidence type="ECO:0000259" key="2">
    <source>
        <dbReference type="Pfam" id="PF22600"/>
    </source>
</evidence>
<dbReference type="Pfam" id="PF26180">
    <property type="entry name" value="PAP-OAS1"/>
    <property type="match status" value="1"/>
</dbReference>
<dbReference type="PANTHER" id="PTHR45979">
    <property type="entry name" value="PAP/OAS1 SUBSTRATE-BINDING DOMAIN SUPERFAMILY"/>
    <property type="match status" value="1"/>
</dbReference>
<proteinExistence type="predicted"/>
<reference evidence="4 5" key="1">
    <citation type="journal article" date="2018" name="Mol. Plant">
        <title>The genome of Artemisia annua provides insight into the evolution of Asteraceae family and artemisinin biosynthesis.</title>
        <authorList>
            <person name="Shen Q."/>
            <person name="Zhang L."/>
            <person name="Liao Z."/>
            <person name="Wang S."/>
            <person name="Yan T."/>
            <person name="Shi P."/>
            <person name="Liu M."/>
            <person name="Fu X."/>
            <person name="Pan Q."/>
            <person name="Wang Y."/>
            <person name="Lv Z."/>
            <person name="Lu X."/>
            <person name="Zhang F."/>
            <person name="Jiang W."/>
            <person name="Ma Y."/>
            <person name="Chen M."/>
            <person name="Hao X."/>
            <person name="Li L."/>
            <person name="Tang Y."/>
            <person name="Lv G."/>
            <person name="Zhou Y."/>
            <person name="Sun X."/>
            <person name="Brodelius P.E."/>
            <person name="Rose J.K.C."/>
            <person name="Tang K."/>
        </authorList>
    </citation>
    <scope>NUCLEOTIDE SEQUENCE [LARGE SCALE GENOMIC DNA]</scope>
    <source>
        <strain evidence="5">cv. Huhao1</strain>
        <tissue evidence="4">Leaf</tissue>
    </source>
</reference>
<dbReference type="STRING" id="35608.A0A2U1MSB8"/>
<feature type="region of interest" description="Disordered" evidence="1">
    <location>
        <begin position="366"/>
        <end position="395"/>
    </location>
</feature>
<dbReference type="SUPFAM" id="SSF81631">
    <property type="entry name" value="PAP/OAS1 substrate-binding domain"/>
    <property type="match status" value="1"/>
</dbReference>
<dbReference type="SUPFAM" id="SSF81301">
    <property type="entry name" value="Nucleotidyltransferase"/>
    <property type="match status" value="1"/>
</dbReference>
<dbReference type="Gene3D" id="1.10.1410.10">
    <property type="match status" value="1"/>
</dbReference>
<dbReference type="OrthoDB" id="273917at2759"/>
<dbReference type="Pfam" id="PF22600">
    <property type="entry name" value="MTPAP-like_central"/>
    <property type="match status" value="1"/>
</dbReference>
<dbReference type="InterPro" id="IPR054708">
    <property type="entry name" value="MTPAP-like_central"/>
</dbReference>
<comment type="caution">
    <text evidence="4">The sequence shown here is derived from an EMBL/GenBank/DDBJ whole genome shotgun (WGS) entry which is preliminary data.</text>
</comment>
<feature type="compositionally biased region" description="Polar residues" evidence="1">
    <location>
        <begin position="556"/>
        <end position="574"/>
    </location>
</feature>
<dbReference type="Gene3D" id="3.30.460.10">
    <property type="entry name" value="Beta Polymerase, domain 2"/>
    <property type="match status" value="1"/>
</dbReference>
<feature type="compositionally biased region" description="Polar residues" evidence="1">
    <location>
        <begin position="612"/>
        <end position="626"/>
    </location>
</feature>
<name>A0A2U1MSB8_ARTAN</name>
<evidence type="ECO:0000313" key="5">
    <source>
        <dbReference type="Proteomes" id="UP000245207"/>
    </source>
</evidence>
<keyword evidence="4" id="KW-0808">Transferase</keyword>
<keyword evidence="5" id="KW-1185">Reference proteome</keyword>
<feature type="domain" description="Poly(A) RNA polymerase mitochondrial-like central palm" evidence="2">
    <location>
        <begin position="21"/>
        <end position="137"/>
    </location>
</feature>
<dbReference type="EMBL" id="PKPP01004487">
    <property type="protein sequence ID" value="PWA64127.1"/>
    <property type="molecule type" value="Genomic_DNA"/>
</dbReference>
<organism evidence="4 5">
    <name type="scientific">Artemisia annua</name>
    <name type="common">Sweet wormwood</name>
    <dbReference type="NCBI Taxonomy" id="35608"/>
    <lineage>
        <taxon>Eukaryota</taxon>
        <taxon>Viridiplantae</taxon>
        <taxon>Streptophyta</taxon>
        <taxon>Embryophyta</taxon>
        <taxon>Tracheophyta</taxon>
        <taxon>Spermatophyta</taxon>
        <taxon>Magnoliopsida</taxon>
        <taxon>eudicotyledons</taxon>
        <taxon>Gunneridae</taxon>
        <taxon>Pentapetalae</taxon>
        <taxon>asterids</taxon>
        <taxon>campanulids</taxon>
        <taxon>Asterales</taxon>
        <taxon>Asteraceae</taxon>
        <taxon>Asteroideae</taxon>
        <taxon>Anthemideae</taxon>
        <taxon>Artemisiinae</taxon>
        <taxon>Artemisia</taxon>
    </lineage>
</organism>
<dbReference type="InterPro" id="IPR043519">
    <property type="entry name" value="NT_sf"/>
</dbReference>
<dbReference type="InterPro" id="IPR058921">
    <property type="entry name" value="PAP/OAS1-rel"/>
</dbReference>
<evidence type="ECO:0000313" key="4">
    <source>
        <dbReference type="EMBL" id="PWA64127.1"/>
    </source>
</evidence>
<sequence length="653" mass="72904">MGVESEELRRWNKAEKAAEGIISTFQPTIIAERKRDSVISYLQRLLKHNLDCEVFAYGSVPLKTYLPDGDIDLSVIGANTRNFIKDIASLLESEGKNSSAEFVVKDVQLIGAEVKLVKCMVQNLVVDISVNQIGGLSTLCFLEQVDRIIKKDHLFKRSIILIKAWCYFESRTLGAHVGLISTYGLETLVLYIFHVFHIELDGPLSVLYKFLEYFSTFDWDNYGISLMGPIRLSEMPRIVAERPPNSNDLLLNVGFLRRCSETLSVPMRPSDVFSKKHLNIVDPLNDRNNLGRSVSQGNFFRIRSAFSYGARKLEQILTSPGDKLTEELHDFFTNTLSMHGSGQRPDLPDYISSNISVLGAEQTFATSVNGKPRSSNDENAYLGSGSPGNQISKEGNDVSAISFSEEEAADDHVSIPFYAPHLLLHHSKSVNKTEKSDTFDAKQSEVHEEKVPCAVEEVLPSEQLDLTGDLRAHLVCLDHVRWWSSCVFGPHAMMGPPPPPPPPILLSMIASEHGGGMNGVVHHPRYHPSDHMFVSRPPFLPNDPNQRGARAYYPDQNRSQPAYQTSTSNATINRAPSRDEFTNPPEGVPGCAPVTRSMQQREPLLHKKKNQKSNQARQPDGSQRPRSVSGMDRLNVKSAYHLKDEDDFPPLSS</sequence>
<dbReference type="InterPro" id="IPR058920">
    <property type="entry name" value="PAP-OAS1-bd-rel"/>
</dbReference>
<feature type="region of interest" description="Disordered" evidence="1">
    <location>
        <begin position="528"/>
        <end position="653"/>
    </location>
</feature>